<dbReference type="PROSITE" id="PS50928">
    <property type="entry name" value="ABC_TM1"/>
    <property type="match status" value="1"/>
</dbReference>
<dbReference type="GO" id="GO:0055085">
    <property type="term" value="P:transmembrane transport"/>
    <property type="evidence" value="ECO:0007669"/>
    <property type="project" value="InterPro"/>
</dbReference>
<evidence type="ECO:0000256" key="2">
    <source>
        <dbReference type="ARBA" id="ARBA00022448"/>
    </source>
</evidence>
<organism evidence="9 10">
    <name type="scientific">Ureibacillus terrenus</name>
    <dbReference type="NCBI Taxonomy" id="118246"/>
    <lineage>
        <taxon>Bacteria</taxon>
        <taxon>Bacillati</taxon>
        <taxon>Bacillota</taxon>
        <taxon>Bacilli</taxon>
        <taxon>Bacillales</taxon>
        <taxon>Caryophanaceae</taxon>
        <taxon>Ureibacillus</taxon>
    </lineage>
</organism>
<evidence type="ECO:0000256" key="3">
    <source>
        <dbReference type="ARBA" id="ARBA00022475"/>
    </source>
</evidence>
<evidence type="ECO:0000256" key="1">
    <source>
        <dbReference type="ARBA" id="ARBA00004651"/>
    </source>
</evidence>
<proteinExistence type="inferred from homology"/>
<comment type="caution">
    <text evidence="9">The sequence shown here is derived from an EMBL/GenBank/DDBJ whole genome shotgun (WGS) entry which is preliminary data.</text>
</comment>
<feature type="transmembrane region" description="Helical" evidence="7">
    <location>
        <begin position="227"/>
        <end position="249"/>
    </location>
</feature>
<dbReference type="InterPro" id="IPR000515">
    <property type="entry name" value="MetI-like"/>
</dbReference>
<feature type="transmembrane region" description="Helical" evidence="7">
    <location>
        <begin position="277"/>
        <end position="299"/>
    </location>
</feature>
<dbReference type="OrthoDB" id="401349at2"/>
<dbReference type="RefSeq" id="WP_141601038.1">
    <property type="nucleotide sequence ID" value="NZ_JARMSB010000001.1"/>
</dbReference>
<evidence type="ECO:0000256" key="7">
    <source>
        <dbReference type="RuleBase" id="RU363032"/>
    </source>
</evidence>
<keyword evidence="4 7" id="KW-0812">Transmembrane</keyword>
<dbReference type="SUPFAM" id="SSF161098">
    <property type="entry name" value="MetI-like"/>
    <property type="match status" value="1"/>
</dbReference>
<reference evidence="9 10" key="1">
    <citation type="submission" date="2019-06" db="EMBL/GenBank/DDBJ databases">
        <title>Genome sequence of Ureibacillus terrenus.</title>
        <authorList>
            <person name="Maclea K.S."/>
            <person name="Simoes M."/>
        </authorList>
    </citation>
    <scope>NUCLEOTIDE SEQUENCE [LARGE SCALE GENOMIC DNA]</scope>
    <source>
        <strain evidence="9 10">ATCC BAA-384</strain>
    </source>
</reference>
<dbReference type="Pfam" id="PF00528">
    <property type="entry name" value="BPD_transp_1"/>
    <property type="match status" value="1"/>
</dbReference>
<sequence>MIIKRILILPVLLLVISFLTFLLTSIVPGDIAEGIILKQGGQPTEETVAAMNEQLGLDRGLFARYGQWLIQALQLDLGTSWVSGEPVAKELAERIVPTLWLTSASLVISVLITMFFGTAAAYFRDTAVDKAILGFSLIMNCIPEFLLAFILLFFFAYKWDIFPLVGYGSLEHLILPSLVLGFGIGAGKARLLRSSILDAMNSNYVAMARAKGLTKWQALKKHALRNALIPIVTSFGSTVGFLLGGSVIIENIFNWPGLGRLALQAINSRDIPVLQGYVLFATVFIIGIYLIVDLLYMLIDPRVYAKRSNIHG</sequence>
<feature type="transmembrane region" description="Helical" evidence="7">
    <location>
        <begin position="169"/>
        <end position="187"/>
    </location>
</feature>
<dbReference type="Pfam" id="PF19300">
    <property type="entry name" value="BPD_transp_1_N"/>
    <property type="match status" value="1"/>
</dbReference>
<feature type="transmembrane region" description="Helical" evidence="7">
    <location>
        <begin position="135"/>
        <end position="157"/>
    </location>
</feature>
<feature type="domain" description="ABC transmembrane type-1" evidence="8">
    <location>
        <begin position="95"/>
        <end position="296"/>
    </location>
</feature>
<gene>
    <name evidence="9" type="ORF">FKZ59_01895</name>
</gene>
<comment type="subcellular location">
    <subcellularLocation>
        <location evidence="1 7">Cell membrane</location>
        <topology evidence="1 7">Multi-pass membrane protein</topology>
    </subcellularLocation>
</comment>
<name>A0A540V6V5_9BACL</name>
<accession>A0A540V6V5</accession>
<dbReference type="PANTHER" id="PTHR43163">
    <property type="entry name" value="DIPEPTIDE TRANSPORT SYSTEM PERMEASE PROTEIN DPPB-RELATED"/>
    <property type="match status" value="1"/>
</dbReference>
<keyword evidence="6 7" id="KW-0472">Membrane</keyword>
<dbReference type="InterPro" id="IPR035906">
    <property type="entry name" value="MetI-like_sf"/>
</dbReference>
<dbReference type="AlphaFoldDB" id="A0A540V6V5"/>
<evidence type="ECO:0000256" key="6">
    <source>
        <dbReference type="ARBA" id="ARBA00023136"/>
    </source>
</evidence>
<evidence type="ECO:0000313" key="9">
    <source>
        <dbReference type="EMBL" id="TQE92486.1"/>
    </source>
</evidence>
<dbReference type="Proteomes" id="UP000315753">
    <property type="component" value="Unassembled WGS sequence"/>
</dbReference>
<dbReference type="PANTHER" id="PTHR43163:SF6">
    <property type="entry name" value="DIPEPTIDE TRANSPORT SYSTEM PERMEASE PROTEIN DPPB-RELATED"/>
    <property type="match status" value="1"/>
</dbReference>
<dbReference type="CDD" id="cd06261">
    <property type="entry name" value="TM_PBP2"/>
    <property type="match status" value="1"/>
</dbReference>
<keyword evidence="5 7" id="KW-1133">Transmembrane helix</keyword>
<feature type="transmembrane region" description="Helical" evidence="7">
    <location>
        <begin position="99"/>
        <end position="123"/>
    </location>
</feature>
<dbReference type="InterPro" id="IPR045621">
    <property type="entry name" value="BPD_transp_1_N"/>
</dbReference>
<evidence type="ECO:0000256" key="5">
    <source>
        <dbReference type="ARBA" id="ARBA00022989"/>
    </source>
</evidence>
<evidence type="ECO:0000256" key="4">
    <source>
        <dbReference type="ARBA" id="ARBA00022692"/>
    </source>
</evidence>
<keyword evidence="2 7" id="KW-0813">Transport</keyword>
<dbReference type="Gene3D" id="1.10.3720.10">
    <property type="entry name" value="MetI-like"/>
    <property type="match status" value="1"/>
</dbReference>
<comment type="similarity">
    <text evidence="7">Belongs to the binding-protein-dependent transport system permease family.</text>
</comment>
<dbReference type="GO" id="GO:0005886">
    <property type="term" value="C:plasma membrane"/>
    <property type="evidence" value="ECO:0007669"/>
    <property type="project" value="UniProtKB-SubCell"/>
</dbReference>
<dbReference type="EMBL" id="VIGD01000001">
    <property type="protein sequence ID" value="TQE92486.1"/>
    <property type="molecule type" value="Genomic_DNA"/>
</dbReference>
<evidence type="ECO:0000313" key="10">
    <source>
        <dbReference type="Proteomes" id="UP000315753"/>
    </source>
</evidence>
<keyword evidence="3" id="KW-1003">Cell membrane</keyword>
<keyword evidence="10" id="KW-1185">Reference proteome</keyword>
<evidence type="ECO:0000259" key="8">
    <source>
        <dbReference type="PROSITE" id="PS50928"/>
    </source>
</evidence>
<protein>
    <submittedName>
        <fullName evidence="9">ABC transporter permease</fullName>
    </submittedName>
</protein>